<feature type="compositionally biased region" description="Polar residues" evidence="1">
    <location>
        <begin position="93"/>
        <end position="112"/>
    </location>
</feature>
<dbReference type="PANTHER" id="PTHR46121">
    <property type="entry name" value="STEROIDOGENIC ACUTE REGULATORY PROTEIN-LIKE"/>
    <property type="match status" value="1"/>
</dbReference>
<dbReference type="Proteomes" id="UP001516400">
    <property type="component" value="Unassembled WGS sequence"/>
</dbReference>
<evidence type="ECO:0000313" key="3">
    <source>
        <dbReference type="EMBL" id="KAL3288601.1"/>
    </source>
</evidence>
<dbReference type="Pfam" id="PF01852">
    <property type="entry name" value="START"/>
    <property type="match status" value="1"/>
</dbReference>
<feature type="domain" description="START" evidence="2">
    <location>
        <begin position="149"/>
        <end position="331"/>
    </location>
</feature>
<organism evidence="3 4">
    <name type="scientific">Cryptolaemus montrouzieri</name>
    <dbReference type="NCBI Taxonomy" id="559131"/>
    <lineage>
        <taxon>Eukaryota</taxon>
        <taxon>Metazoa</taxon>
        <taxon>Ecdysozoa</taxon>
        <taxon>Arthropoda</taxon>
        <taxon>Hexapoda</taxon>
        <taxon>Insecta</taxon>
        <taxon>Pterygota</taxon>
        <taxon>Neoptera</taxon>
        <taxon>Endopterygota</taxon>
        <taxon>Coleoptera</taxon>
        <taxon>Polyphaga</taxon>
        <taxon>Cucujiformia</taxon>
        <taxon>Coccinelloidea</taxon>
        <taxon>Coccinellidae</taxon>
        <taxon>Scymninae</taxon>
        <taxon>Scymnini</taxon>
        <taxon>Cryptolaemus</taxon>
    </lineage>
</organism>
<protein>
    <recommendedName>
        <fullName evidence="2">START domain-containing protein</fullName>
    </recommendedName>
</protein>
<dbReference type="SUPFAM" id="SSF55961">
    <property type="entry name" value="Bet v1-like"/>
    <property type="match status" value="1"/>
</dbReference>
<name>A0ABD2PC99_9CUCU</name>
<dbReference type="EMBL" id="JABFTP020000185">
    <property type="protein sequence ID" value="KAL3288601.1"/>
    <property type="molecule type" value="Genomic_DNA"/>
</dbReference>
<comment type="caution">
    <text evidence="3">The sequence shown here is derived from an EMBL/GenBank/DDBJ whole genome shotgun (WGS) entry which is preliminary data.</text>
</comment>
<dbReference type="Gene3D" id="3.30.530.20">
    <property type="match status" value="1"/>
</dbReference>
<dbReference type="PANTHER" id="PTHR46121:SF4">
    <property type="entry name" value="STEROIDOGENIC ACUTE REGULATORY PROTEIN-LIKE"/>
    <property type="match status" value="1"/>
</dbReference>
<dbReference type="InterPro" id="IPR000799">
    <property type="entry name" value="StAR-like"/>
</dbReference>
<evidence type="ECO:0000259" key="2">
    <source>
        <dbReference type="PROSITE" id="PS50848"/>
    </source>
</evidence>
<dbReference type="InterPro" id="IPR002913">
    <property type="entry name" value="START_lipid-bd_dom"/>
</dbReference>
<dbReference type="PROSITE" id="PS50848">
    <property type="entry name" value="START"/>
    <property type="match status" value="1"/>
</dbReference>
<keyword evidence="4" id="KW-1185">Reference proteome</keyword>
<accession>A0ABD2PC99</accession>
<evidence type="ECO:0000256" key="1">
    <source>
        <dbReference type="SAM" id="MobiDB-lite"/>
    </source>
</evidence>
<proteinExistence type="predicted"/>
<dbReference type="AlphaFoldDB" id="A0ABD2PC99"/>
<gene>
    <name evidence="3" type="ORF">HHI36_003039</name>
</gene>
<dbReference type="InterPro" id="IPR051869">
    <property type="entry name" value="STARD3"/>
</dbReference>
<evidence type="ECO:0000313" key="4">
    <source>
        <dbReference type="Proteomes" id="UP001516400"/>
    </source>
</evidence>
<sequence length="338" mass="38727">MLLRKVVSYIKRVSFFIAKFFIKSTLWPIKAIFSFLSSDKLDDSNSDVENDAFEVVAQKQNPEKPTIDERSPLIRHYLRGATPSVYTESVENYQSPMQSPEGSLYRSENNSGAGRYPPADLSREEMDKYEALCCKIMEESKELLRCDKWTLERTLNQDESAHSMVLPSGHRIFKIYAIFNTSPKNMLHVLYDDIEVLSKWNSALVEAHRVQEIDEDADIIYQVSASGAGGLVSSRDFVSIRKWTQIGDSYLIATRGTDHPNVPKNSKYVRGENGVTCLYIEPWNDDKCRLEFILNTHLRGWIPQAIVDLAIVDTLVDYTKSLKVHIDKKYPQNNDDIQ</sequence>
<reference evidence="3 4" key="1">
    <citation type="journal article" date="2021" name="BMC Biol.">
        <title>Horizontally acquired antibacterial genes associated with adaptive radiation of ladybird beetles.</title>
        <authorList>
            <person name="Li H.S."/>
            <person name="Tang X.F."/>
            <person name="Huang Y.H."/>
            <person name="Xu Z.Y."/>
            <person name="Chen M.L."/>
            <person name="Du X.Y."/>
            <person name="Qiu B.Y."/>
            <person name="Chen P.T."/>
            <person name="Zhang W."/>
            <person name="Slipinski A."/>
            <person name="Escalona H.E."/>
            <person name="Waterhouse R.M."/>
            <person name="Zwick A."/>
            <person name="Pang H."/>
        </authorList>
    </citation>
    <scope>NUCLEOTIDE SEQUENCE [LARGE SCALE GENOMIC DNA]</scope>
    <source>
        <strain evidence="3">SYSU2018</strain>
    </source>
</reference>
<dbReference type="PRINTS" id="PR00978">
    <property type="entry name" value="STARPROTEIN"/>
</dbReference>
<dbReference type="InterPro" id="IPR023393">
    <property type="entry name" value="START-like_dom_sf"/>
</dbReference>
<dbReference type="SMART" id="SM00234">
    <property type="entry name" value="START"/>
    <property type="match status" value="1"/>
</dbReference>
<feature type="region of interest" description="Disordered" evidence="1">
    <location>
        <begin position="93"/>
        <end position="120"/>
    </location>
</feature>